<evidence type="ECO:0000256" key="5">
    <source>
        <dbReference type="ARBA" id="ARBA00022692"/>
    </source>
</evidence>
<evidence type="ECO:0000256" key="3">
    <source>
        <dbReference type="ARBA" id="ARBA00022448"/>
    </source>
</evidence>
<dbReference type="Pfam" id="PF12698">
    <property type="entry name" value="ABC2_membrane_3"/>
    <property type="match status" value="1"/>
</dbReference>
<keyword evidence="11" id="KW-1185">Reference proteome</keyword>
<keyword evidence="3" id="KW-0813">Transport</keyword>
<reference evidence="11" key="1">
    <citation type="journal article" date="2019" name="Int. J. Syst. Evol. Microbiol.">
        <title>The Global Catalogue of Microorganisms (GCM) 10K type strain sequencing project: providing services to taxonomists for standard genome sequencing and annotation.</title>
        <authorList>
            <consortium name="The Broad Institute Genomics Platform"/>
            <consortium name="The Broad Institute Genome Sequencing Center for Infectious Disease"/>
            <person name="Wu L."/>
            <person name="Ma J."/>
        </authorList>
    </citation>
    <scope>NUCLEOTIDE SEQUENCE [LARGE SCALE GENOMIC DNA]</scope>
    <source>
        <strain evidence="11">CCUG 59129</strain>
    </source>
</reference>
<evidence type="ECO:0000313" key="10">
    <source>
        <dbReference type="EMBL" id="MFD0959246.1"/>
    </source>
</evidence>
<comment type="similarity">
    <text evidence="2">Belongs to the ABC-2 integral membrane protein family.</text>
</comment>
<accession>A0ABW3HP18</accession>
<comment type="subcellular location">
    <subcellularLocation>
        <location evidence="1">Cell membrane</location>
        <topology evidence="1">Multi-pass membrane protein</topology>
    </subcellularLocation>
</comment>
<comment type="caution">
    <text evidence="10">The sequence shown here is derived from an EMBL/GenBank/DDBJ whole genome shotgun (WGS) entry which is preliminary data.</text>
</comment>
<dbReference type="EMBL" id="JBHTJZ010000008">
    <property type="protein sequence ID" value="MFD0959246.1"/>
    <property type="molecule type" value="Genomic_DNA"/>
</dbReference>
<evidence type="ECO:0000256" key="7">
    <source>
        <dbReference type="ARBA" id="ARBA00023136"/>
    </source>
</evidence>
<gene>
    <name evidence="10" type="ORF">ACFQ2I_07575</name>
</gene>
<feature type="transmembrane region" description="Helical" evidence="8">
    <location>
        <begin position="348"/>
        <end position="370"/>
    </location>
</feature>
<keyword evidence="7 8" id="KW-0472">Membrane</keyword>
<dbReference type="InterPro" id="IPR047817">
    <property type="entry name" value="ABC2_TM_bact-type"/>
</dbReference>
<feature type="transmembrane region" description="Helical" evidence="8">
    <location>
        <begin position="264"/>
        <end position="284"/>
    </location>
</feature>
<feature type="transmembrane region" description="Helical" evidence="8">
    <location>
        <begin position="296"/>
        <end position="315"/>
    </location>
</feature>
<dbReference type="Proteomes" id="UP001596989">
    <property type="component" value="Unassembled WGS sequence"/>
</dbReference>
<proteinExistence type="inferred from homology"/>
<keyword evidence="4" id="KW-1003">Cell membrane</keyword>
<dbReference type="PANTHER" id="PTHR30294">
    <property type="entry name" value="MEMBRANE COMPONENT OF ABC TRANSPORTER YHHJ-RELATED"/>
    <property type="match status" value="1"/>
</dbReference>
<feature type="transmembrane region" description="Helical" evidence="8">
    <location>
        <begin position="20"/>
        <end position="39"/>
    </location>
</feature>
<evidence type="ECO:0000256" key="4">
    <source>
        <dbReference type="ARBA" id="ARBA00022475"/>
    </source>
</evidence>
<dbReference type="PANTHER" id="PTHR30294:SF38">
    <property type="entry name" value="TRANSPORT PERMEASE PROTEIN"/>
    <property type="match status" value="1"/>
</dbReference>
<dbReference type="InterPro" id="IPR013525">
    <property type="entry name" value="ABC2_TM"/>
</dbReference>
<evidence type="ECO:0000256" key="6">
    <source>
        <dbReference type="ARBA" id="ARBA00022989"/>
    </source>
</evidence>
<evidence type="ECO:0000313" key="11">
    <source>
        <dbReference type="Proteomes" id="UP001596989"/>
    </source>
</evidence>
<protein>
    <submittedName>
        <fullName evidence="10">ABC transporter permease</fullName>
    </submittedName>
</protein>
<feature type="domain" description="ABC transmembrane type-2" evidence="9">
    <location>
        <begin position="132"/>
        <end position="376"/>
    </location>
</feature>
<evidence type="ECO:0000256" key="8">
    <source>
        <dbReference type="SAM" id="Phobius"/>
    </source>
</evidence>
<evidence type="ECO:0000256" key="2">
    <source>
        <dbReference type="ARBA" id="ARBA00007783"/>
    </source>
</evidence>
<organism evidence="10 11">
    <name type="scientific">Paenibacillus chungangensis</name>
    <dbReference type="NCBI Taxonomy" id="696535"/>
    <lineage>
        <taxon>Bacteria</taxon>
        <taxon>Bacillati</taxon>
        <taxon>Bacillota</taxon>
        <taxon>Bacilli</taxon>
        <taxon>Bacillales</taxon>
        <taxon>Paenibacillaceae</taxon>
        <taxon>Paenibacillus</taxon>
    </lineage>
</organism>
<feature type="transmembrane region" description="Helical" evidence="8">
    <location>
        <begin position="188"/>
        <end position="208"/>
    </location>
</feature>
<evidence type="ECO:0000259" key="9">
    <source>
        <dbReference type="PROSITE" id="PS51012"/>
    </source>
</evidence>
<name>A0ABW3HP18_9BACL</name>
<dbReference type="Gene3D" id="3.40.1710.10">
    <property type="entry name" value="abc type-2 transporter like domain"/>
    <property type="match status" value="1"/>
</dbReference>
<dbReference type="PROSITE" id="PS51012">
    <property type="entry name" value="ABC_TM2"/>
    <property type="match status" value="1"/>
</dbReference>
<feature type="transmembrane region" description="Helical" evidence="8">
    <location>
        <begin position="229"/>
        <end position="252"/>
    </location>
</feature>
<keyword evidence="5 8" id="KW-0812">Transmembrane</keyword>
<dbReference type="InterPro" id="IPR051449">
    <property type="entry name" value="ABC-2_transporter_component"/>
</dbReference>
<evidence type="ECO:0000256" key="1">
    <source>
        <dbReference type="ARBA" id="ARBA00004651"/>
    </source>
</evidence>
<dbReference type="RefSeq" id="WP_377563302.1">
    <property type="nucleotide sequence ID" value="NZ_JBHTJZ010000008.1"/>
</dbReference>
<keyword evidence="6 8" id="KW-1133">Transmembrane helix</keyword>
<sequence>MFWTIARKELLLILKDKGAFFWLIGLPILFIVMFSSIFGSTENMTIKVSYYDADRSGPSAEFIGIVEGIDGVELKQDQDTSLEDQLQQVRNGERTLLVVIPDGFGAKLDARDDAEIEVYRDAAADDAAAPVVAILDSVLSQYREGKLQVVLTEMGLGEGEVKGILERPVTLKEVKEHAVKVDSVTQIVPGYTVMFVFFVMISMVTSFLKDRNGGMLMRLQGTPMKPMSYLIGMWIPHIIVVLIQSTTLLTFGHFVYGLNIGDPIAVALIVFGLAICATGLGLLLSLTVSSENMGIAMVQIIAMGGAIVGGLWVPYEFLPRAVQMIGQFTPQYWAQQAMQDVMIRGDGIGGIIIALAVLFGFGLLGLAIALMRFRKFAEKTV</sequence>